<proteinExistence type="predicted"/>
<dbReference type="RefSeq" id="XP_003955788.1">
    <property type="nucleotide sequence ID" value="XM_003955739.1"/>
</dbReference>
<dbReference type="GeneID" id="13883113"/>
<keyword evidence="1" id="KW-0472">Membrane</keyword>
<dbReference type="HOGENOM" id="CLU_804268_0_0_1"/>
<dbReference type="AlphaFoldDB" id="H2AQK3"/>
<name>H2AQK3_KAZAF</name>
<protein>
    <submittedName>
        <fullName evidence="2">Uncharacterized protein</fullName>
    </submittedName>
</protein>
<evidence type="ECO:0000256" key="1">
    <source>
        <dbReference type="SAM" id="Phobius"/>
    </source>
</evidence>
<keyword evidence="1" id="KW-0812">Transmembrane</keyword>
<gene>
    <name evidence="2" type="primary">KAFR0B03560</name>
    <name evidence="2" type="ORF">KAFR_0B03560</name>
</gene>
<keyword evidence="1" id="KW-1133">Transmembrane helix</keyword>
<evidence type="ECO:0000313" key="2">
    <source>
        <dbReference type="EMBL" id="CCF56653.1"/>
    </source>
</evidence>
<feature type="transmembrane region" description="Helical" evidence="1">
    <location>
        <begin position="295"/>
        <end position="312"/>
    </location>
</feature>
<evidence type="ECO:0000313" key="3">
    <source>
        <dbReference type="Proteomes" id="UP000005220"/>
    </source>
</evidence>
<feature type="transmembrane region" description="Helical" evidence="1">
    <location>
        <begin position="162"/>
        <end position="189"/>
    </location>
</feature>
<accession>H2AQK3</accession>
<keyword evidence="3" id="KW-1185">Reference proteome</keyword>
<dbReference type="InParanoid" id="H2AQK3"/>
<reference evidence="2 3" key="1">
    <citation type="journal article" date="2011" name="Proc. Natl. Acad. Sci. U.S.A.">
        <title>Evolutionary erosion of yeast sex chromosomes by mating-type switching accidents.</title>
        <authorList>
            <person name="Gordon J.L."/>
            <person name="Armisen D."/>
            <person name="Proux-Wera E."/>
            <person name="Oheigeartaigh S.S."/>
            <person name="Byrne K.P."/>
            <person name="Wolfe K.H."/>
        </authorList>
    </citation>
    <scope>NUCLEOTIDE SEQUENCE [LARGE SCALE GENOMIC DNA]</scope>
    <source>
        <strain evidence="3">ATCC 22294 / BCRC 22015 / CBS 2517 / CECT 1963 / NBRC 1671 / NRRL Y-8276</strain>
    </source>
</reference>
<dbReference type="EMBL" id="HE650822">
    <property type="protein sequence ID" value="CCF56653.1"/>
    <property type="molecule type" value="Genomic_DNA"/>
</dbReference>
<dbReference type="KEGG" id="kaf:KAFR_0B03560"/>
<dbReference type="Proteomes" id="UP000005220">
    <property type="component" value="Chromosome 2"/>
</dbReference>
<sequence length="345" mass="39083">MQGDEQLANKNIADVSGMATCIYCVDLKPLPQYVARTKTTTIIISVHPQPFTRKAATSDNKTEGVRRHFHKSFKELFEYSIALEVIELVRTTKFTSLALFSSKARLLLPSQPPLQNIIYPLIDRLDDLLSIIIRIPSKLSPATKLVTLDDLKPHAIQKMNDVLLKVLFSFLVPLDLLFFKISTIFGVVIQASLSNYSIDLCKSGGVFHIFKYLLSAAIIPTNILLSNLILFFFHRNLTEYVPSDQCELKKCVLLCSILFSSLINLCYDGFKRALAHTSFRETSQGAFKIHHKSEFYLVALIYVLLCQNYALLNETLAIFQDEAYLSKLFLYSKLSRVQAKAFIPV</sequence>
<organism evidence="2 3">
    <name type="scientific">Kazachstania africana (strain ATCC 22294 / BCRC 22015 / CBS 2517 / CECT 1963 / NBRC 1671 / NRRL Y-8276)</name>
    <name type="common">Yeast</name>
    <name type="synonym">Kluyveromyces africanus</name>
    <dbReference type="NCBI Taxonomy" id="1071382"/>
    <lineage>
        <taxon>Eukaryota</taxon>
        <taxon>Fungi</taxon>
        <taxon>Dikarya</taxon>
        <taxon>Ascomycota</taxon>
        <taxon>Saccharomycotina</taxon>
        <taxon>Saccharomycetes</taxon>
        <taxon>Saccharomycetales</taxon>
        <taxon>Saccharomycetaceae</taxon>
        <taxon>Kazachstania</taxon>
    </lineage>
</organism>
<feature type="transmembrane region" description="Helical" evidence="1">
    <location>
        <begin position="209"/>
        <end position="230"/>
    </location>
</feature>